<evidence type="ECO:0000313" key="2">
    <source>
        <dbReference type="Proteomes" id="UP000799766"/>
    </source>
</evidence>
<protein>
    <submittedName>
        <fullName evidence="1">Uncharacterized protein</fullName>
    </submittedName>
</protein>
<evidence type="ECO:0000313" key="1">
    <source>
        <dbReference type="EMBL" id="KAF2460948.1"/>
    </source>
</evidence>
<dbReference type="EMBL" id="MU001672">
    <property type="protein sequence ID" value="KAF2460948.1"/>
    <property type="molecule type" value="Genomic_DNA"/>
</dbReference>
<organism evidence="1 2">
    <name type="scientific">Lineolata rhizophorae</name>
    <dbReference type="NCBI Taxonomy" id="578093"/>
    <lineage>
        <taxon>Eukaryota</taxon>
        <taxon>Fungi</taxon>
        <taxon>Dikarya</taxon>
        <taxon>Ascomycota</taxon>
        <taxon>Pezizomycotina</taxon>
        <taxon>Dothideomycetes</taxon>
        <taxon>Dothideomycetes incertae sedis</taxon>
        <taxon>Lineolatales</taxon>
        <taxon>Lineolataceae</taxon>
        <taxon>Lineolata</taxon>
    </lineage>
</organism>
<dbReference type="Proteomes" id="UP000799766">
    <property type="component" value="Unassembled WGS sequence"/>
</dbReference>
<dbReference type="AlphaFoldDB" id="A0A6A6PAM7"/>
<reference evidence="1" key="1">
    <citation type="journal article" date="2020" name="Stud. Mycol.">
        <title>101 Dothideomycetes genomes: a test case for predicting lifestyles and emergence of pathogens.</title>
        <authorList>
            <person name="Haridas S."/>
            <person name="Albert R."/>
            <person name="Binder M."/>
            <person name="Bloem J."/>
            <person name="Labutti K."/>
            <person name="Salamov A."/>
            <person name="Andreopoulos B."/>
            <person name="Baker S."/>
            <person name="Barry K."/>
            <person name="Bills G."/>
            <person name="Bluhm B."/>
            <person name="Cannon C."/>
            <person name="Castanera R."/>
            <person name="Culley D."/>
            <person name="Daum C."/>
            <person name="Ezra D."/>
            <person name="Gonzalez J."/>
            <person name="Henrissat B."/>
            <person name="Kuo A."/>
            <person name="Liang C."/>
            <person name="Lipzen A."/>
            <person name="Lutzoni F."/>
            <person name="Magnuson J."/>
            <person name="Mondo S."/>
            <person name="Nolan M."/>
            <person name="Ohm R."/>
            <person name="Pangilinan J."/>
            <person name="Park H.-J."/>
            <person name="Ramirez L."/>
            <person name="Alfaro M."/>
            <person name="Sun H."/>
            <person name="Tritt A."/>
            <person name="Yoshinaga Y."/>
            <person name="Zwiers L.-H."/>
            <person name="Turgeon B."/>
            <person name="Goodwin S."/>
            <person name="Spatafora J."/>
            <person name="Crous P."/>
            <person name="Grigoriev I."/>
        </authorList>
    </citation>
    <scope>NUCLEOTIDE SEQUENCE</scope>
    <source>
        <strain evidence="1">ATCC 16933</strain>
    </source>
</reference>
<keyword evidence="2" id="KW-1185">Reference proteome</keyword>
<gene>
    <name evidence="1" type="ORF">BDY21DRAFT_333867</name>
</gene>
<name>A0A6A6PAM7_9PEZI</name>
<sequence>MRSCAGRCRLLGGGEAAETRGEPGGEGELWMEDEAWRRGVSRRPKEGRERGRSWWYDWFG</sequence>
<accession>A0A6A6PAM7</accession>
<proteinExistence type="predicted"/>